<gene>
    <name evidence="1" type="ORF">AVDCRST_MAG92-3010</name>
</gene>
<dbReference type="AlphaFoldDB" id="A0A6J4J7Z1"/>
<dbReference type="EMBL" id="CADCTM010000486">
    <property type="protein sequence ID" value="CAA9271952.1"/>
    <property type="molecule type" value="Genomic_DNA"/>
</dbReference>
<name>A0A6J4J7Z1_9CYAN</name>
<reference evidence="1" key="1">
    <citation type="submission" date="2020-02" db="EMBL/GenBank/DDBJ databases">
        <authorList>
            <person name="Meier V. D."/>
        </authorList>
    </citation>
    <scope>NUCLEOTIDE SEQUENCE</scope>
    <source>
        <strain evidence="1">AVDCRST_MAG92</strain>
    </source>
</reference>
<evidence type="ECO:0000313" key="1">
    <source>
        <dbReference type="EMBL" id="CAA9271952.1"/>
    </source>
</evidence>
<proteinExistence type="predicted"/>
<sequence length="38" mass="4497">MNIVSRVSRVLPHLSAEALKQKFTTAQNFWQQQKWLVI</sequence>
<organism evidence="1">
    <name type="scientific">uncultured Coleofasciculus sp</name>
    <dbReference type="NCBI Taxonomy" id="1267456"/>
    <lineage>
        <taxon>Bacteria</taxon>
        <taxon>Bacillati</taxon>
        <taxon>Cyanobacteriota</taxon>
        <taxon>Cyanophyceae</taxon>
        <taxon>Coleofasciculales</taxon>
        <taxon>Coleofasciculaceae</taxon>
        <taxon>Coleofasciculus</taxon>
        <taxon>environmental samples</taxon>
    </lineage>
</organism>
<accession>A0A6J4J7Z1</accession>
<protein>
    <submittedName>
        <fullName evidence="1">Uncharacterized protein</fullName>
    </submittedName>
</protein>